<gene>
    <name evidence="9" type="primary">mreD</name>
    <name evidence="10" type="ORF">AAC431_01210</name>
    <name evidence="9" type="ORF">F6H94_05770</name>
</gene>
<protein>
    <submittedName>
        <fullName evidence="9">Rod shape-determining protein MreD</fullName>
    </submittedName>
</protein>
<dbReference type="GO" id="GO:0005886">
    <property type="term" value="C:plasma membrane"/>
    <property type="evidence" value="ECO:0007669"/>
    <property type="project" value="UniProtKB-SubCell"/>
</dbReference>
<evidence type="ECO:0000256" key="7">
    <source>
        <dbReference type="ARBA" id="ARBA00023136"/>
    </source>
</evidence>
<dbReference type="Proteomes" id="UP000327236">
    <property type="component" value="Unassembled WGS sequence"/>
</dbReference>
<dbReference type="GO" id="GO:0008360">
    <property type="term" value="P:regulation of cell shape"/>
    <property type="evidence" value="ECO:0007669"/>
    <property type="project" value="UniProtKB-KW"/>
</dbReference>
<keyword evidence="12" id="KW-1185">Reference proteome</keyword>
<evidence type="ECO:0000256" key="6">
    <source>
        <dbReference type="ARBA" id="ARBA00022989"/>
    </source>
</evidence>
<reference evidence="10 12" key="2">
    <citation type="submission" date="2024-04" db="EMBL/GenBank/DDBJ databases">
        <title>Three lactobacilli isolated from voided urine samples from females with type 2 diabetes.</title>
        <authorList>
            <person name="Kula A."/>
            <person name="Stegman N."/>
            <person name="Putonti C."/>
        </authorList>
    </citation>
    <scope>NUCLEOTIDE SEQUENCE [LARGE SCALE GENOMIC DNA]</scope>
    <source>
        <strain evidence="10 12">1855</strain>
    </source>
</reference>
<feature type="transmembrane region" description="Helical" evidence="8">
    <location>
        <begin position="36"/>
        <end position="57"/>
    </location>
</feature>
<name>A0A5N1I9V5_LACJE</name>
<dbReference type="KEGG" id="lje:BUE77_05910"/>
<keyword evidence="3" id="KW-1003">Cell membrane</keyword>
<evidence type="ECO:0000256" key="1">
    <source>
        <dbReference type="ARBA" id="ARBA00004651"/>
    </source>
</evidence>
<evidence type="ECO:0000313" key="10">
    <source>
        <dbReference type="EMBL" id="MEL0564544.1"/>
    </source>
</evidence>
<comment type="subcellular location">
    <subcellularLocation>
        <location evidence="1">Cell membrane</location>
        <topology evidence="1">Multi-pass membrane protein</topology>
    </subcellularLocation>
</comment>
<comment type="caution">
    <text evidence="9">The sequence shown here is derived from an EMBL/GenBank/DDBJ whole genome shotgun (WGS) entry which is preliminary data.</text>
</comment>
<keyword evidence="7 8" id="KW-0472">Membrane</keyword>
<feature type="transmembrane region" description="Helical" evidence="8">
    <location>
        <begin position="12"/>
        <end position="30"/>
    </location>
</feature>
<dbReference type="InterPro" id="IPR007227">
    <property type="entry name" value="Cell_shape_determining_MreD"/>
</dbReference>
<dbReference type="AlphaFoldDB" id="A0A5N1I9V5"/>
<feature type="transmembrane region" description="Helical" evidence="8">
    <location>
        <begin position="64"/>
        <end position="87"/>
    </location>
</feature>
<evidence type="ECO:0000313" key="11">
    <source>
        <dbReference type="Proteomes" id="UP000327236"/>
    </source>
</evidence>
<keyword evidence="5" id="KW-0133">Cell shape</keyword>
<organism evidence="9 11">
    <name type="scientific">Lactobacillus jensenii</name>
    <dbReference type="NCBI Taxonomy" id="109790"/>
    <lineage>
        <taxon>Bacteria</taxon>
        <taxon>Bacillati</taxon>
        <taxon>Bacillota</taxon>
        <taxon>Bacilli</taxon>
        <taxon>Lactobacillales</taxon>
        <taxon>Lactobacillaceae</taxon>
        <taxon>Lactobacillus</taxon>
    </lineage>
</organism>
<dbReference type="OrthoDB" id="2148512at2"/>
<evidence type="ECO:0000256" key="8">
    <source>
        <dbReference type="SAM" id="Phobius"/>
    </source>
</evidence>
<evidence type="ECO:0000256" key="2">
    <source>
        <dbReference type="ARBA" id="ARBA00007776"/>
    </source>
</evidence>
<accession>A0A5N1I9V5</accession>
<evidence type="ECO:0000256" key="5">
    <source>
        <dbReference type="ARBA" id="ARBA00022960"/>
    </source>
</evidence>
<sequence length="181" mass="20487">MNSRSKFSRWYIAVAEFIALIFDGVISIYAHSLLGLSGISASFWLIVIAVAACSLIDENNNNEIILAFFMGLIADIYYLGFIGPYTVGLTFVSWLCQKVTRILPDVFVVRVPVIVICYLLFDVFFWFILTIASTISIPFSQVIWGMIANAILALILASVTYPIFNFLGREYPFAIRMNYYK</sequence>
<dbReference type="EMBL" id="VYWW01000023">
    <property type="protein sequence ID" value="KAA9322009.1"/>
    <property type="molecule type" value="Genomic_DNA"/>
</dbReference>
<dbReference type="Proteomes" id="UP001385848">
    <property type="component" value="Unassembled WGS sequence"/>
</dbReference>
<evidence type="ECO:0000313" key="9">
    <source>
        <dbReference type="EMBL" id="KAA9322009.1"/>
    </source>
</evidence>
<evidence type="ECO:0000313" key="12">
    <source>
        <dbReference type="Proteomes" id="UP001385848"/>
    </source>
</evidence>
<proteinExistence type="inferred from homology"/>
<keyword evidence="4 8" id="KW-0812">Transmembrane</keyword>
<reference evidence="9 11" key="1">
    <citation type="submission" date="2019-09" db="EMBL/GenBank/DDBJ databases">
        <title>Draft genome sequence assemblies of isolates from the urinary tract.</title>
        <authorList>
            <person name="Mores C.R."/>
            <person name="Putonti C."/>
            <person name="Wolfe A.J."/>
        </authorList>
    </citation>
    <scope>NUCLEOTIDE SEQUENCE [LARGE SCALE GENOMIC DNA]</scope>
    <source>
        <strain evidence="9 11">UMB246</strain>
    </source>
</reference>
<evidence type="ECO:0000256" key="4">
    <source>
        <dbReference type="ARBA" id="ARBA00022692"/>
    </source>
</evidence>
<dbReference type="Pfam" id="PF04093">
    <property type="entry name" value="MreD"/>
    <property type="match status" value="1"/>
</dbReference>
<feature type="transmembrane region" description="Helical" evidence="8">
    <location>
        <begin position="142"/>
        <end position="164"/>
    </location>
</feature>
<evidence type="ECO:0000256" key="3">
    <source>
        <dbReference type="ARBA" id="ARBA00022475"/>
    </source>
</evidence>
<feature type="transmembrane region" description="Helical" evidence="8">
    <location>
        <begin position="107"/>
        <end position="130"/>
    </location>
</feature>
<dbReference type="NCBIfam" id="TIGR03426">
    <property type="entry name" value="shape_MreD"/>
    <property type="match status" value="1"/>
</dbReference>
<dbReference type="RefSeq" id="WP_006584518.1">
    <property type="nucleotide sequence ID" value="NZ_CATOUV010000001.1"/>
</dbReference>
<keyword evidence="6 8" id="KW-1133">Transmembrane helix</keyword>
<dbReference type="GeneID" id="31743249"/>
<comment type="similarity">
    <text evidence="2">Belongs to the MreD family.</text>
</comment>
<dbReference type="EMBL" id="JBBVUL010000002">
    <property type="protein sequence ID" value="MEL0564544.1"/>
    <property type="molecule type" value="Genomic_DNA"/>
</dbReference>